<evidence type="ECO:0000256" key="6">
    <source>
        <dbReference type="ARBA" id="ARBA00041812"/>
    </source>
</evidence>
<evidence type="ECO:0000256" key="22">
    <source>
        <dbReference type="RuleBase" id="RU000363"/>
    </source>
</evidence>
<dbReference type="InterPro" id="IPR020904">
    <property type="entry name" value="Sc_DH/Rdtase_CS"/>
</dbReference>
<comment type="catalytic activity">
    <reaction evidence="9">
        <text>prostaglandin E1 + NAD(+) = 15-oxoprostaglandin E1 + NADH + H(+)</text>
        <dbReference type="Rhea" id="RHEA:16477"/>
        <dbReference type="ChEBI" id="CHEBI:15378"/>
        <dbReference type="ChEBI" id="CHEBI:57397"/>
        <dbReference type="ChEBI" id="CHEBI:57401"/>
        <dbReference type="ChEBI" id="CHEBI:57540"/>
        <dbReference type="ChEBI" id="CHEBI:57945"/>
    </reaction>
    <physiologicalReaction direction="left-to-right" evidence="9">
        <dbReference type="Rhea" id="RHEA:16478"/>
    </physiologicalReaction>
</comment>
<keyword evidence="2" id="KW-0560">Oxidoreductase</keyword>
<dbReference type="EC" id="1.1.1.141" evidence="3"/>
<comment type="caution">
    <text evidence="23">The sequence shown here is derived from an EMBL/GenBank/DDBJ whole genome shotgun (WGS) entry which is preliminary data.</text>
</comment>
<dbReference type="InterPro" id="IPR002347">
    <property type="entry name" value="SDR_fam"/>
</dbReference>
<dbReference type="OrthoDB" id="6427306at2759"/>
<evidence type="ECO:0000256" key="9">
    <source>
        <dbReference type="ARBA" id="ARBA00047325"/>
    </source>
</evidence>
<dbReference type="Pfam" id="PF00106">
    <property type="entry name" value="adh_short"/>
    <property type="match status" value="1"/>
</dbReference>
<dbReference type="Proteomes" id="UP000887116">
    <property type="component" value="Unassembled WGS sequence"/>
</dbReference>
<evidence type="ECO:0000256" key="1">
    <source>
        <dbReference type="ARBA" id="ARBA00006484"/>
    </source>
</evidence>
<evidence type="ECO:0000313" key="24">
    <source>
        <dbReference type="Proteomes" id="UP000887116"/>
    </source>
</evidence>
<evidence type="ECO:0000256" key="21">
    <source>
        <dbReference type="ARBA" id="ARBA00049188"/>
    </source>
</evidence>
<protein>
    <recommendedName>
        <fullName evidence="5">15-hydroxyprostaglandin dehydrogenase [NAD(+)]</fullName>
        <ecNumber evidence="3">1.1.1.141</ecNumber>
        <ecNumber evidence="4">1.1.1.232</ecNumber>
    </recommendedName>
    <alternativeName>
        <fullName evidence="7">Eicosanoid/docosanoid dehydrogenase [NAD(+)]</fullName>
    </alternativeName>
    <alternativeName>
        <fullName evidence="6">Prostaglandin dehydrogenase 1</fullName>
    </alternativeName>
</protein>
<evidence type="ECO:0000256" key="7">
    <source>
        <dbReference type="ARBA" id="ARBA00042026"/>
    </source>
</evidence>
<dbReference type="InterPro" id="IPR036291">
    <property type="entry name" value="NAD(P)-bd_dom_sf"/>
</dbReference>
<comment type="catalytic activity">
    <reaction evidence="10">
        <text>resolvin D1 + NAD(+) = 8-oxoresolvin D1 + NADH + H(+)</text>
        <dbReference type="Rhea" id="RHEA:50124"/>
        <dbReference type="ChEBI" id="CHEBI:15378"/>
        <dbReference type="ChEBI" id="CHEBI:57540"/>
        <dbReference type="ChEBI" id="CHEBI:57945"/>
        <dbReference type="ChEBI" id="CHEBI:132079"/>
        <dbReference type="ChEBI" id="CHEBI:132080"/>
    </reaction>
    <physiologicalReaction direction="left-to-right" evidence="10">
        <dbReference type="Rhea" id="RHEA:50125"/>
    </physiologicalReaction>
</comment>
<comment type="catalytic activity">
    <reaction evidence="12">
        <text>15-oxo-(5S,6R)-dihydroxy-(7E,9E,11Z)-eicosatrienoate + NADH + H(+) = (5S,6R,15S)-trihydroxy-(7E,9E,11Z)-eicosatrienoate + NAD(+)</text>
        <dbReference type="Rhea" id="RHEA:41596"/>
        <dbReference type="ChEBI" id="CHEBI:15378"/>
        <dbReference type="ChEBI" id="CHEBI:57540"/>
        <dbReference type="ChEBI" id="CHEBI:57945"/>
        <dbReference type="ChEBI" id="CHEBI:78325"/>
        <dbReference type="ChEBI" id="CHEBI:78329"/>
    </reaction>
    <physiologicalReaction direction="left-to-right" evidence="12">
        <dbReference type="Rhea" id="RHEA:41597"/>
    </physiologicalReaction>
</comment>
<evidence type="ECO:0000313" key="23">
    <source>
        <dbReference type="EMBL" id="GFR23205.1"/>
    </source>
</evidence>
<comment type="catalytic activity">
    <reaction evidence="18">
        <text>prostaglandin E2 + NAD(+) = 15-oxoprostaglandin E2 + NADH + H(+)</text>
        <dbReference type="Rhea" id="RHEA:11876"/>
        <dbReference type="ChEBI" id="CHEBI:15378"/>
        <dbReference type="ChEBI" id="CHEBI:57400"/>
        <dbReference type="ChEBI" id="CHEBI:57540"/>
        <dbReference type="ChEBI" id="CHEBI:57945"/>
        <dbReference type="ChEBI" id="CHEBI:606564"/>
        <dbReference type="EC" id="1.1.1.141"/>
    </reaction>
    <physiologicalReaction direction="left-to-right" evidence="18">
        <dbReference type="Rhea" id="RHEA:11877"/>
    </physiologicalReaction>
</comment>
<evidence type="ECO:0000256" key="10">
    <source>
        <dbReference type="ARBA" id="ARBA00047672"/>
    </source>
</evidence>
<comment type="function">
    <text evidence="8">Catalyzes the NAD-dependent dehydrogenation (oxidation) of a broad array of hydroxylated polyunsaturated fatty acids (mainly eicosanoids and docosanoids, including prostaglandins, lipoxins and resolvins), yielding their corresponding keto (oxo) metabolites. Decreases the levels of the pro-proliferative prostaglandins such as prostaglandin E2 (whose activity is increased in cancer because of an increase in the expression of cyclooxygenase 2) and generates oxo-fatty acid products that can profoundly influence cell function by abrogating pro-inflammatory cytokine expression. Converts resolvins E1, D1 and D2 to their oxo products, which represents a mode of resolvin inactivation. Resolvin E1 plays important roles during the resolution phase of acute inflammation, while resolvins D1 and D2 have a unique role in obesity-induced adipose inflammation.</text>
</comment>
<dbReference type="PRINTS" id="PR00080">
    <property type="entry name" value="SDRFAMILY"/>
</dbReference>
<evidence type="ECO:0000256" key="5">
    <source>
        <dbReference type="ARBA" id="ARBA00040276"/>
    </source>
</evidence>
<dbReference type="PROSITE" id="PS00061">
    <property type="entry name" value="ADH_SHORT"/>
    <property type="match status" value="1"/>
</dbReference>
<evidence type="ECO:0000256" key="11">
    <source>
        <dbReference type="ARBA" id="ARBA00048008"/>
    </source>
</evidence>
<evidence type="ECO:0000256" key="4">
    <source>
        <dbReference type="ARBA" id="ARBA00039060"/>
    </source>
</evidence>
<dbReference type="GO" id="GO:0005737">
    <property type="term" value="C:cytoplasm"/>
    <property type="evidence" value="ECO:0007669"/>
    <property type="project" value="TreeGrafter"/>
</dbReference>
<reference evidence="23" key="1">
    <citation type="submission" date="2020-07" db="EMBL/GenBank/DDBJ databases">
        <title>Multicomponent nature underlies the extraordinary mechanical properties of spider dragline silk.</title>
        <authorList>
            <person name="Kono N."/>
            <person name="Nakamura H."/>
            <person name="Mori M."/>
            <person name="Yoshida Y."/>
            <person name="Ohtoshi R."/>
            <person name="Malay A.D."/>
            <person name="Moran D.A.P."/>
            <person name="Tomita M."/>
            <person name="Numata K."/>
            <person name="Arakawa K."/>
        </authorList>
    </citation>
    <scope>NUCLEOTIDE SEQUENCE</scope>
</reference>
<evidence type="ECO:0000256" key="13">
    <source>
        <dbReference type="ARBA" id="ARBA00048144"/>
    </source>
</evidence>
<evidence type="ECO:0000256" key="14">
    <source>
        <dbReference type="ARBA" id="ARBA00048170"/>
    </source>
</evidence>
<evidence type="ECO:0000256" key="16">
    <source>
        <dbReference type="ARBA" id="ARBA00048535"/>
    </source>
</evidence>
<proteinExistence type="inferred from homology"/>
<comment type="catalytic activity">
    <reaction evidence="19">
        <text>resolvin D2 + NAD(+) = 16-oxoresolvin D2 + NADH + H(+)</text>
        <dbReference type="Rhea" id="RHEA:53588"/>
        <dbReference type="ChEBI" id="CHEBI:15378"/>
        <dbReference type="ChEBI" id="CHEBI:57540"/>
        <dbReference type="ChEBI" id="CHEBI:57945"/>
        <dbReference type="ChEBI" id="CHEBI:133367"/>
        <dbReference type="ChEBI" id="CHEBI:137498"/>
    </reaction>
    <physiologicalReaction direction="left-to-right" evidence="19">
        <dbReference type="Rhea" id="RHEA:53589"/>
    </physiologicalReaction>
</comment>
<comment type="similarity">
    <text evidence="1 22">Belongs to the short-chain dehydrogenases/reductases (SDR) family.</text>
</comment>
<comment type="catalytic activity">
    <reaction evidence="13">
        <text>(11R)-hydroxy-(5Z,8Z,12E,14Z)-eicosatetraenoate + NAD(+) = 11-oxo-(5Z,8Z,12E,14Z)-eicosatetraenoate + NADH + H(+)</text>
        <dbReference type="Rhea" id="RHEA:48640"/>
        <dbReference type="ChEBI" id="CHEBI:15378"/>
        <dbReference type="ChEBI" id="CHEBI:57540"/>
        <dbReference type="ChEBI" id="CHEBI:57945"/>
        <dbReference type="ChEBI" id="CHEBI:78836"/>
        <dbReference type="ChEBI" id="CHEBI:90697"/>
    </reaction>
    <physiologicalReaction direction="left-to-right" evidence="13">
        <dbReference type="Rhea" id="RHEA:48641"/>
    </physiologicalReaction>
</comment>
<comment type="catalytic activity">
    <reaction evidence="15">
        <text>resolvin D2 + NAD(+) = 7-oxoresolvin D2 + NADH + H(+)</text>
        <dbReference type="Rhea" id="RHEA:53584"/>
        <dbReference type="ChEBI" id="CHEBI:15378"/>
        <dbReference type="ChEBI" id="CHEBI:57540"/>
        <dbReference type="ChEBI" id="CHEBI:57945"/>
        <dbReference type="ChEBI" id="CHEBI:133367"/>
        <dbReference type="ChEBI" id="CHEBI:137497"/>
    </reaction>
    <physiologicalReaction direction="left-to-right" evidence="15">
        <dbReference type="Rhea" id="RHEA:53585"/>
    </physiologicalReaction>
</comment>
<organism evidence="23 24">
    <name type="scientific">Trichonephila clavata</name>
    <name type="common">Joro spider</name>
    <name type="synonym">Nephila clavata</name>
    <dbReference type="NCBI Taxonomy" id="2740835"/>
    <lineage>
        <taxon>Eukaryota</taxon>
        <taxon>Metazoa</taxon>
        <taxon>Ecdysozoa</taxon>
        <taxon>Arthropoda</taxon>
        <taxon>Chelicerata</taxon>
        <taxon>Arachnida</taxon>
        <taxon>Araneae</taxon>
        <taxon>Araneomorphae</taxon>
        <taxon>Entelegynae</taxon>
        <taxon>Araneoidea</taxon>
        <taxon>Nephilidae</taxon>
        <taxon>Trichonephila</taxon>
    </lineage>
</organism>
<comment type="catalytic activity">
    <reaction evidence="17">
        <text>prostaglandin A1 + NAD(+) = 15-oxo-prostaglandin A1 + NADH + H(+)</text>
        <dbReference type="Rhea" id="RHEA:41263"/>
        <dbReference type="ChEBI" id="CHEBI:15378"/>
        <dbReference type="ChEBI" id="CHEBI:57398"/>
        <dbReference type="ChEBI" id="CHEBI:57540"/>
        <dbReference type="ChEBI" id="CHEBI:57945"/>
        <dbReference type="ChEBI" id="CHEBI:85072"/>
    </reaction>
    <physiologicalReaction direction="left-to-right" evidence="17">
        <dbReference type="Rhea" id="RHEA:41264"/>
    </physiologicalReaction>
</comment>
<dbReference type="SUPFAM" id="SSF51735">
    <property type="entry name" value="NAD(P)-binding Rossmann-fold domains"/>
    <property type="match status" value="1"/>
</dbReference>
<comment type="catalytic activity">
    <reaction evidence="11">
        <text>14-hydroxy-(4Z,7Z,10Z,12E,16Z,19Z)-docosahexaenoate + NAD(+) = 14-oxo-(4Z,7Z,10Z,12E,16Z,19Z)-docosahexaenoate + NADH + H(+)</text>
        <dbReference type="Rhea" id="RHEA:48952"/>
        <dbReference type="ChEBI" id="CHEBI:15378"/>
        <dbReference type="ChEBI" id="CHEBI:57540"/>
        <dbReference type="ChEBI" id="CHEBI:57945"/>
        <dbReference type="ChEBI" id="CHEBI:90866"/>
        <dbReference type="ChEBI" id="CHEBI:90867"/>
    </reaction>
    <physiologicalReaction direction="left-to-right" evidence="11">
        <dbReference type="Rhea" id="RHEA:48953"/>
    </physiologicalReaction>
</comment>
<evidence type="ECO:0000256" key="15">
    <source>
        <dbReference type="ARBA" id="ARBA00048393"/>
    </source>
</evidence>
<evidence type="ECO:0000256" key="8">
    <source>
        <dbReference type="ARBA" id="ARBA00045705"/>
    </source>
</evidence>
<evidence type="ECO:0000256" key="2">
    <source>
        <dbReference type="ARBA" id="ARBA00023002"/>
    </source>
</evidence>
<evidence type="ECO:0000256" key="3">
    <source>
        <dbReference type="ARBA" id="ARBA00038968"/>
    </source>
</evidence>
<comment type="catalytic activity">
    <reaction evidence="21">
        <text>resolvin E1 + NAD(+) = 18-oxo-resolvin E1 + NADH + H(+)</text>
        <dbReference type="Rhea" id="RHEA:49244"/>
        <dbReference type="ChEBI" id="CHEBI:15378"/>
        <dbReference type="ChEBI" id="CHEBI:57540"/>
        <dbReference type="ChEBI" id="CHEBI:57945"/>
        <dbReference type="ChEBI" id="CHEBI:91000"/>
        <dbReference type="ChEBI" id="CHEBI:91001"/>
    </reaction>
    <physiologicalReaction direction="left-to-right" evidence="21">
        <dbReference type="Rhea" id="RHEA:49245"/>
    </physiologicalReaction>
</comment>
<dbReference type="Gene3D" id="3.40.50.720">
    <property type="entry name" value="NAD(P)-binding Rossmann-like Domain"/>
    <property type="match status" value="1"/>
</dbReference>
<dbReference type="GO" id="GO:0016404">
    <property type="term" value="F:15-hydroxyprostaglandin dehydrogenase (NAD+) activity"/>
    <property type="evidence" value="ECO:0007669"/>
    <property type="project" value="UniProtKB-EC"/>
</dbReference>
<dbReference type="AlphaFoldDB" id="A0A8X6J769"/>
<comment type="catalytic activity">
    <reaction evidence="14">
        <text>resolvin D1 + NAD(+) = 17-oxoresolvin D1 + NADH + H(+)</text>
        <dbReference type="Rhea" id="RHEA:50128"/>
        <dbReference type="ChEBI" id="CHEBI:15378"/>
        <dbReference type="ChEBI" id="CHEBI:57540"/>
        <dbReference type="ChEBI" id="CHEBI:57945"/>
        <dbReference type="ChEBI" id="CHEBI:132079"/>
        <dbReference type="ChEBI" id="CHEBI:132081"/>
    </reaction>
    <physiologicalReaction direction="left-to-right" evidence="14">
        <dbReference type="Rhea" id="RHEA:50129"/>
    </physiologicalReaction>
</comment>
<comment type="catalytic activity">
    <reaction evidence="16">
        <text>lipoxin A4 + NAD(+) = 15-oxo-(5S,6R)-dihydroxy-(7E,9E,11Z,13E)-eicosatetraenoate + NADH + H(+)</text>
        <dbReference type="Rhea" id="RHEA:41572"/>
        <dbReference type="ChEBI" id="CHEBI:15378"/>
        <dbReference type="ChEBI" id="CHEBI:57540"/>
        <dbReference type="ChEBI" id="CHEBI:57945"/>
        <dbReference type="ChEBI" id="CHEBI:67026"/>
        <dbReference type="ChEBI" id="CHEBI:78311"/>
    </reaction>
    <physiologicalReaction direction="left-to-right" evidence="16">
        <dbReference type="Rhea" id="RHEA:41573"/>
    </physiologicalReaction>
</comment>
<evidence type="ECO:0000256" key="20">
    <source>
        <dbReference type="ARBA" id="ARBA00049151"/>
    </source>
</evidence>
<evidence type="ECO:0000256" key="17">
    <source>
        <dbReference type="ARBA" id="ARBA00048611"/>
    </source>
</evidence>
<dbReference type="EC" id="1.1.1.232" evidence="4"/>
<dbReference type="GO" id="GO:0047034">
    <property type="term" value="F:15-hydroxyicosatetraenoate dehydrogenase activity"/>
    <property type="evidence" value="ECO:0007669"/>
    <property type="project" value="UniProtKB-EC"/>
</dbReference>
<dbReference type="CDD" id="cd05323">
    <property type="entry name" value="ADH_SDR_c_like"/>
    <property type="match status" value="1"/>
</dbReference>
<gene>
    <name evidence="23" type="primary">Hpgd</name>
    <name evidence="23" type="ORF">TNCT_579221</name>
</gene>
<dbReference type="PANTHER" id="PTHR44229:SF4">
    <property type="entry name" value="15-HYDROXYPROSTAGLANDIN DEHYDROGENASE [NAD(+)]"/>
    <property type="match status" value="1"/>
</dbReference>
<dbReference type="EMBL" id="BMAO01008412">
    <property type="protein sequence ID" value="GFR23205.1"/>
    <property type="molecule type" value="Genomic_DNA"/>
</dbReference>
<dbReference type="PRINTS" id="PR00081">
    <property type="entry name" value="GDHRDH"/>
</dbReference>
<evidence type="ECO:0000256" key="18">
    <source>
        <dbReference type="ARBA" id="ARBA00048739"/>
    </source>
</evidence>
<evidence type="ECO:0000256" key="12">
    <source>
        <dbReference type="ARBA" id="ARBA00048140"/>
    </source>
</evidence>
<sequence length="245" mass="26869">MNFTGKVAIVTGGAQGIGKAYANALLNIGMKVCVCDILEKQAKKFIESLPTEQRNNIIFQKCDVSSFTEFKIAFDKVISTFGRIDILVNNAGIINEQNFQKMVEVNVNGVVHGTQLAFEYMSIEKGGHGGYIINTSSEAGLEPAFLAPVYCATKHAVVGLTKSLGHEYHFKKTGIKVNVVCPGLTETDMCRTLPEKTIDEEVAKKFIATFTTIKPEEVAKALLQLLQDDKNGAVIRIDFKGLRYV</sequence>
<dbReference type="FunFam" id="3.40.50.720:FF:000149">
    <property type="entry name" value="15-hydroxyprostaglandin dehydrogenase [NAD(+)]"/>
    <property type="match status" value="1"/>
</dbReference>
<dbReference type="PANTHER" id="PTHR44229">
    <property type="entry name" value="15-HYDROXYPROSTAGLANDIN DEHYDROGENASE [NAD(+)]"/>
    <property type="match status" value="1"/>
</dbReference>
<evidence type="ECO:0000256" key="19">
    <source>
        <dbReference type="ARBA" id="ARBA00048921"/>
    </source>
</evidence>
<name>A0A8X6J769_TRICU</name>
<keyword evidence="24" id="KW-1185">Reference proteome</keyword>
<comment type="catalytic activity">
    <reaction evidence="20">
        <text>(15S)-hydroxy-(5Z,8Z,11Z,13E)-eicosatetraenoate + NAD(+) = 15-oxo-(5Z,8Z,11Z,13E)-eicosatetraenoate + NADH + H(+)</text>
        <dbReference type="Rhea" id="RHEA:23260"/>
        <dbReference type="ChEBI" id="CHEBI:15378"/>
        <dbReference type="ChEBI" id="CHEBI:57409"/>
        <dbReference type="ChEBI" id="CHEBI:57410"/>
        <dbReference type="ChEBI" id="CHEBI:57540"/>
        <dbReference type="ChEBI" id="CHEBI:57945"/>
        <dbReference type="EC" id="1.1.1.232"/>
    </reaction>
    <physiologicalReaction direction="left-to-right" evidence="20">
        <dbReference type="Rhea" id="RHEA:23261"/>
    </physiologicalReaction>
</comment>
<accession>A0A8X6J769</accession>